<dbReference type="GO" id="GO:0008236">
    <property type="term" value="F:serine-type peptidase activity"/>
    <property type="evidence" value="ECO:0007669"/>
    <property type="project" value="UniProtKB-KW"/>
</dbReference>
<evidence type="ECO:0000256" key="3">
    <source>
        <dbReference type="ARBA" id="ARBA00022801"/>
    </source>
</evidence>
<proteinExistence type="inferred from homology"/>
<accession>A0A5S9IT14</accession>
<comment type="similarity">
    <text evidence="1">Belongs to the peptidase S51 family.</text>
</comment>
<dbReference type="RefSeq" id="WP_173013581.1">
    <property type="nucleotide sequence ID" value="NZ_AP019860.1"/>
</dbReference>
<keyword evidence="3" id="KW-0378">Hydrolase</keyword>
<keyword evidence="4" id="KW-0720">Serine protease</keyword>
<dbReference type="CDD" id="cd03145">
    <property type="entry name" value="GAT1_cyanophycinase"/>
    <property type="match status" value="1"/>
</dbReference>
<dbReference type="SUPFAM" id="SSF52317">
    <property type="entry name" value="Class I glutamine amidotransferase-like"/>
    <property type="match status" value="1"/>
</dbReference>
<protein>
    <submittedName>
        <fullName evidence="5">Cyanophycinase</fullName>
    </submittedName>
</protein>
<dbReference type="PANTHER" id="PTHR36175:SF1">
    <property type="entry name" value="CYANOPHYCINASE"/>
    <property type="match status" value="1"/>
</dbReference>
<evidence type="ECO:0000313" key="5">
    <source>
        <dbReference type="EMBL" id="BBM86891.1"/>
    </source>
</evidence>
<dbReference type="Pfam" id="PF03575">
    <property type="entry name" value="Peptidase_S51"/>
    <property type="match status" value="1"/>
</dbReference>
<evidence type="ECO:0000256" key="1">
    <source>
        <dbReference type="ARBA" id="ARBA00006534"/>
    </source>
</evidence>
<keyword evidence="6" id="KW-1185">Reference proteome</keyword>
<dbReference type="EMBL" id="AP019860">
    <property type="protein sequence ID" value="BBM86891.1"/>
    <property type="molecule type" value="Genomic_DNA"/>
</dbReference>
<evidence type="ECO:0000256" key="2">
    <source>
        <dbReference type="ARBA" id="ARBA00022670"/>
    </source>
</evidence>
<gene>
    <name evidence="5" type="ORF">UABAM_05293</name>
</gene>
<organism evidence="5 6">
    <name type="scientific">Uabimicrobium amorphum</name>
    <dbReference type="NCBI Taxonomy" id="2596890"/>
    <lineage>
        <taxon>Bacteria</taxon>
        <taxon>Pseudomonadati</taxon>
        <taxon>Planctomycetota</taxon>
        <taxon>Candidatus Uabimicrobiia</taxon>
        <taxon>Candidatus Uabimicrobiales</taxon>
        <taxon>Candidatus Uabimicrobiaceae</taxon>
        <taxon>Candidatus Uabimicrobium</taxon>
    </lineage>
</organism>
<dbReference type="AlphaFoldDB" id="A0A5S9IT14"/>
<dbReference type="InterPro" id="IPR005320">
    <property type="entry name" value="Peptidase_S51"/>
</dbReference>
<dbReference type="KEGG" id="uam:UABAM_05293"/>
<reference evidence="5 6" key="1">
    <citation type="submission" date="2019-08" db="EMBL/GenBank/DDBJ databases">
        <title>Complete genome sequence of Candidatus Uab amorphum.</title>
        <authorList>
            <person name="Shiratori T."/>
            <person name="Suzuki S."/>
            <person name="Kakizawa Y."/>
            <person name="Ishida K."/>
        </authorList>
    </citation>
    <scope>NUCLEOTIDE SEQUENCE [LARGE SCALE GENOMIC DNA]</scope>
    <source>
        <strain evidence="5 6">SRT547</strain>
    </source>
</reference>
<dbReference type="Proteomes" id="UP000326354">
    <property type="component" value="Chromosome"/>
</dbReference>
<sequence>MKLFLFLITTLSFCFAQEKMEEKPQEVKLVNFAKSRVKILIAGNPEDVTTETSYGLWLSGGGAEPLGRNEWFRKKSGGGDYVFLTASNKRSVSLKKGFDSTQTLVVDSREKAQSDYVYKILRNAEALYIGGGKQSRYFRYWKDTKVEKAIEYLATEKKIPIGGISAGLAILGQFSYTAAKGHPHKDFLNVPFMQNTITDTHFSNRKREKRLVGFLAKIVHRGWVESAKKVIGIGINEATALVVGENGVAVVYGKKKKQGKYPSEVYVVIPLTEPVFQDSEKQFSWEDPQAIQVWKLKPGDTIDLKTYTPREKQVIYYRFVNNQLLIEKT</sequence>
<dbReference type="InterPro" id="IPR029062">
    <property type="entry name" value="Class_I_gatase-like"/>
</dbReference>
<dbReference type="PANTHER" id="PTHR36175">
    <property type="entry name" value="CYANOPHYCINASE"/>
    <property type="match status" value="1"/>
</dbReference>
<evidence type="ECO:0000256" key="4">
    <source>
        <dbReference type="ARBA" id="ARBA00022825"/>
    </source>
</evidence>
<keyword evidence="2" id="KW-0645">Protease</keyword>
<evidence type="ECO:0000313" key="6">
    <source>
        <dbReference type="Proteomes" id="UP000326354"/>
    </source>
</evidence>
<dbReference type="GO" id="GO:0006508">
    <property type="term" value="P:proteolysis"/>
    <property type="evidence" value="ECO:0007669"/>
    <property type="project" value="UniProtKB-KW"/>
</dbReference>
<dbReference type="Gene3D" id="3.40.50.880">
    <property type="match status" value="1"/>
</dbReference>
<name>A0A5S9IT14_UABAM</name>